<sequence length="68" mass="7904">MLQWLLVVAFSAVPLTLYVPPLRNLTLFVEAMGEFFTDSSLHTARFYQRLRFVCSRLLDCLFGNTRSM</sequence>
<reference evidence="2" key="1">
    <citation type="submission" date="2020-08" db="EMBL/GenBank/DDBJ databases">
        <title>Plant Genome Project.</title>
        <authorList>
            <person name="Zhang R.-G."/>
        </authorList>
    </citation>
    <scope>NUCLEOTIDE SEQUENCE</scope>
    <source>
        <strain evidence="2">WSP0</strain>
        <tissue evidence="2">Leaf</tissue>
    </source>
</reference>
<dbReference type="PANTHER" id="PTHR36616:SF4">
    <property type="entry name" value="OS03G0174800 PROTEIN"/>
    <property type="match status" value="1"/>
</dbReference>
<accession>A0AAV6LKF2</accession>
<dbReference type="AlphaFoldDB" id="A0AAV6LKF2"/>
<protein>
    <recommendedName>
        <fullName evidence="4">Secreted protein</fullName>
    </recommendedName>
</protein>
<dbReference type="PANTHER" id="PTHR36616">
    <property type="entry name" value="BNAC07G32700D PROTEIN"/>
    <property type="match status" value="1"/>
</dbReference>
<keyword evidence="1" id="KW-0732">Signal</keyword>
<feature type="chain" id="PRO_5043809311" description="Secreted protein" evidence="1">
    <location>
        <begin position="19"/>
        <end position="68"/>
    </location>
</feature>
<gene>
    <name evidence="2" type="ORF">RHGRI_001179</name>
</gene>
<evidence type="ECO:0000313" key="2">
    <source>
        <dbReference type="EMBL" id="KAG5565190.1"/>
    </source>
</evidence>
<dbReference type="Proteomes" id="UP000823749">
    <property type="component" value="Chromosome 1"/>
</dbReference>
<comment type="caution">
    <text evidence="2">The sequence shown here is derived from an EMBL/GenBank/DDBJ whole genome shotgun (WGS) entry which is preliminary data.</text>
</comment>
<keyword evidence="3" id="KW-1185">Reference proteome</keyword>
<dbReference type="EMBL" id="JACTNZ010000001">
    <property type="protein sequence ID" value="KAG5565190.1"/>
    <property type="molecule type" value="Genomic_DNA"/>
</dbReference>
<evidence type="ECO:0008006" key="4">
    <source>
        <dbReference type="Google" id="ProtNLM"/>
    </source>
</evidence>
<proteinExistence type="predicted"/>
<evidence type="ECO:0000256" key="1">
    <source>
        <dbReference type="SAM" id="SignalP"/>
    </source>
</evidence>
<evidence type="ECO:0000313" key="3">
    <source>
        <dbReference type="Proteomes" id="UP000823749"/>
    </source>
</evidence>
<name>A0AAV6LKF2_9ERIC</name>
<organism evidence="2 3">
    <name type="scientific">Rhododendron griersonianum</name>
    <dbReference type="NCBI Taxonomy" id="479676"/>
    <lineage>
        <taxon>Eukaryota</taxon>
        <taxon>Viridiplantae</taxon>
        <taxon>Streptophyta</taxon>
        <taxon>Embryophyta</taxon>
        <taxon>Tracheophyta</taxon>
        <taxon>Spermatophyta</taxon>
        <taxon>Magnoliopsida</taxon>
        <taxon>eudicotyledons</taxon>
        <taxon>Gunneridae</taxon>
        <taxon>Pentapetalae</taxon>
        <taxon>asterids</taxon>
        <taxon>Ericales</taxon>
        <taxon>Ericaceae</taxon>
        <taxon>Ericoideae</taxon>
        <taxon>Rhodoreae</taxon>
        <taxon>Rhododendron</taxon>
    </lineage>
</organism>
<feature type="signal peptide" evidence="1">
    <location>
        <begin position="1"/>
        <end position="18"/>
    </location>
</feature>